<proteinExistence type="predicted"/>
<name>A0A8S5UJ81_9CAUD</name>
<protein>
    <submittedName>
        <fullName evidence="1">Transcriptional regulator</fullName>
    </submittedName>
</protein>
<accession>A0A8S5UJ81</accession>
<organism evidence="1">
    <name type="scientific">Siphoviridae sp. ctTDf8</name>
    <dbReference type="NCBI Taxonomy" id="2825517"/>
    <lineage>
        <taxon>Viruses</taxon>
        <taxon>Duplodnaviria</taxon>
        <taxon>Heunggongvirae</taxon>
        <taxon>Uroviricota</taxon>
        <taxon>Caudoviricetes</taxon>
    </lineage>
</organism>
<sequence length="72" mass="8430">MDISAFLERHCLQNRWLLERLCEEGFSISESFLSRIISGERNSELAEEVRAACVSICRRYERGMCNAETREK</sequence>
<dbReference type="EMBL" id="BK016093">
    <property type="protein sequence ID" value="DAF94491.1"/>
    <property type="molecule type" value="Genomic_DNA"/>
</dbReference>
<reference evidence="1" key="1">
    <citation type="journal article" date="2021" name="Proc. Natl. Acad. Sci. U.S.A.">
        <title>A Catalog of Tens of Thousands of Viruses from Human Metagenomes Reveals Hidden Associations with Chronic Diseases.</title>
        <authorList>
            <person name="Tisza M.J."/>
            <person name="Buck C.B."/>
        </authorList>
    </citation>
    <scope>NUCLEOTIDE SEQUENCE</scope>
    <source>
        <strain evidence="1">CtTDf8</strain>
    </source>
</reference>
<evidence type="ECO:0000313" key="1">
    <source>
        <dbReference type="EMBL" id="DAF94491.1"/>
    </source>
</evidence>